<feature type="compositionally biased region" description="Basic and acidic residues" evidence="1">
    <location>
        <begin position="201"/>
        <end position="223"/>
    </location>
</feature>
<feature type="compositionally biased region" description="Basic and acidic residues" evidence="1">
    <location>
        <begin position="175"/>
        <end position="186"/>
    </location>
</feature>
<feature type="chain" id="PRO_5032626504" evidence="2">
    <location>
        <begin position="26"/>
        <end position="406"/>
    </location>
</feature>
<evidence type="ECO:0000256" key="2">
    <source>
        <dbReference type="SAM" id="SignalP"/>
    </source>
</evidence>
<reference evidence="3 4" key="1">
    <citation type="submission" date="2019-12" db="EMBL/GenBank/DDBJ databases">
        <title>The genome of Stappia indica PHM037.</title>
        <authorList>
            <person name="Kacar D."/>
            <person name="Galan B."/>
            <person name="Canedo L."/>
            <person name="Rodriguez P."/>
            <person name="de la Calle F."/>
            <person name="Garcia J.L."/>
        </authorList>
    </citation>
    <scope>NUCLEOTIDE SEQUENCE [LARGE SCALE GENOMIC DNA]</scope>
    <source>
        <strain evidence="3 4">PHM037</strain>
    </source>
</reference>
<evidence type="ECO:0000256" key="1">
    <source>
        <dbReference type="SAM" id="MobiDB-lite"/>
    </source>
</evidence>
<dbReference type="EMBL" id="CP046908">
    <property type="protein sequence ID" value="QGZ35090.1"/>
    <property type="molecule type" value="Genomic_DNA"/>
</dbReference>
<name>A0A857C7Y8_9HYPH</name>
<dbReference type="PROSITE" id="PS51257">
    <property type="entry name" value="PROKAR_LIPOPROTEIN"/>
    <property type="match status" value="1"/>
</dbReference>
<dbReference type="Proteomes" id="UP000435648">
    <property type="component" value="Chromosome"/>
</dbReference>
<sequence length="406" mass="45671">MRDNQKTRRPRLALPPRTVAALSLAAVLLGTACTQDDPRYPAYFRYAVDVKVDGVPVTIERVVKCTGTRSWNTSADPGGWSGQVYANPPVIGAKIPGSDAAVYVQTPDACRWAAEYEGDAWKNPPLQPGDLVPVLWTDNWQRLEQIEYYLTRSSLAGEDSHVEFVRIQPMTRTDKKAFKASEKRAATESPDLRPFASVKAKGVESRVTDTERTRSDRPEEPARKTMCQSALVLGRGDWGRWPELAPWVEGLPDDHRFHPIKPVFGNVAWDVYRNGGFSEAESLITSGALLKREQTRSITNVARNLAIQMHPLSYDSSGVFIDNKRKGLMSCVFQARRPERTYFSARDKRRNTLPKNTDEKIYIADDYDHRGMSVMKKEGAIFYILSFNPFLGQPNSNEPVAMDTID</sequence>
<accession>A0A857C7Y8</accession>
<organism evidence="3 4">
    <name type="scientific">Stappia indica</name>
    <dbReference type="NCBI Taxonomy" id="538381"/>
    <lineage>
        <taxon>Bacteria</taxon>
        <taxon>Pseudomonadati</taxon>
        <taxon>Pseudomonadota</taxon>
        <taxon>Alphaproteobacteria</taxon>
        <taxon>Hyphomicrobiales</taxon>
        <taxon>Stappiaceae</taxon>
        <taxon>Stappia</taxon>
    </lineage>
</organism>
<keyword evidence="2" id="KW-0732">Signal</keyword>
<protein>
    <submittedName>
        <fullName evidence="3">Uncharacterized protein</fullName>
    </submittedName>
</protein>
<evidence type="ECO:0000313" key="4">
    <source>
        <dbReference type="Proteomes" id="UP000435648"/>
    </source>
</evidence>
<evidence type="ECO:0000313" key="3">
    <source>
        <dbReference type="EMBL" id="QGZ35090.1"/>
    </source>
</evidence>
<dbReference type="KEGG" id="siw:GH266_11605"/>
<gene>
    <name evidence="3" type="ORF">GH266_11605</name>
</gene>
<feature type="signal peptide" evidence="2">
    <location>
        <begin position="1"/>
        <end position="25"/>
    </location>
</feature>
<feature type="region of interest" description="Disordered" evidence="1">
    <location>
        <begin position="175"/>
        <end position="224"/>
    </location>
</feature>
<proteinExistence type="predicted"/>
<dbReference type="AlphaFoldDB" id="A0A857C7Y8"/>